<sequence length="141" mass="15412">MATVNAIQKSFLSSPHYAVVGASKDKTKYGTKVLNWYIQRKFDVTPVHPKESELEGLQTLPSIDKLPAPQKTSISIITPPKVTLGILEKAKELAVPALWLQPGAEDSAVIEYIKENGLADRVIYGGPCILVEGDDIKRSLL</sequence>
<dbReference type="STRING" id="231916.A0A409XX25"/>
<comment type="caution">
    <text evidence="2">The sequence shown here is derived from an EMBL/GenBank/DDBJ whole genome shotgun (WGS) entry which is preliminary data.</text>
</comment>
<reference evidence="2 3" key="1">
    <citation type="journal article" date="2018" name="Evol. Lett.">
        <title>Horizontal gene cluster transfer increased hallucinogenic mushroom diversity.</title>
        <authorList>
            <person name="Reynolds H.T."/>
            <person name="Vijayakumar V."/>
            <person name="Gluck-Thaler E."/>
            <person name="Korotkin H.B."/>
            <person name="Matheny P.B."/>
            <person name="Slot J.C."/>
        </authorList>
    </citation>
    <scope>NUCLEOTIDE SEQUENCE [LARGE SCALE GENOMIC DNA]</scope>
    <source>
        <strain evidence="2 3">SRW20</strain>
    </source>
</reference>
<dbReference type="PANTHER" id="PTHR33303:SF2">
    <property type="entry name" value="COA-BINDING DOMAIN-CONTAINING PROTEIN"/>
    <property type="match status" value="1"/>
</dbReference>
<dbReference type="PANTHER" id="PTHR33303">
    <property type="entry name" value="CYTOPLASMIC PROTEIN-RELATED"/>
    <property type="match status" value="1"/>
</dbReference>
<proteinExistence type="predicted"/>
<dbReference type="InParanoid" id="A0A409XX25"/>
<keyword evidence="3" id="KW-1185">Reference proteome</keyword>
<dbReference type="InterPro" id="IPR003781">
    <property type="entry name" value="CoA-bd"/>
</dbReference>
<name>A0A409XX25_9AGAR</name>
<dbReference type="Gene3D" id="3.40.50.720">
    <property type="entry name" value="NAD(P)-binding Rossmann-like Domain"/>
    <property type="match status" value="1"/>
</dbReference>
<evidence type="ECO:0000259" key="1">
    <source>
        <dbReference type="SMART" id="SM00881"/>
    </source>
</evidence>
<dbReference type="OrthoDB" id="5138418at2759"/>
<dbReference type="Pfam" id="PF13380">
    <property type="entry name" value="CoA_binding_2"/>
    <property type="match status" value="1"/>
</dbReference>
<dbReference type="EMBL" id="NHYE01001429">
    <property type="protein sequence ID" value="PPQ95318.1"/>
    <property type="molecule type" value="Genomic_DNA"/>
</dbReference>
<organism evidence="2 3">
    <name type="scientific">Gymnopilus dilepis</name>
    <dbReference type="NCBI Taxonomy" id="231916"/>
    <lineage>
        <taxon>Eukaryota</taxon>
        <taxon>Fungi</taxon>
        <taxon>Dikarya</taxon>
        <taxon>Basidiomycota</taxon>
        <taxon>Agaricomycotina</taxon>
        <taxon>Agaricomycetes</taxon>
        <taxon>Agaricomycetidae</taxon>
        <taxon>Agaricales</taxon>
        <taxon>Agaricineae</taxon>
        <taxon>Hymenogastraceae</taxon>
        <taxon>Gymnopilus</taxon>
    </lineage>
</organism>
<evidence type="ECO:0000313" key="3">
    <source>
        <dbReference type="Proteomes" id="UP000284706"/>
    </source>
</evidence>
<protein>
    <recommendedName>
        <fullName evidence="1">CoA-binding domain-containing protein</fullName>
    </recommendedName>
</protein>
<dbReference type="InterPro" id="IPR036291">
    <property type="entry name" value="NAD(P)-bd_dom_sf"/>
</dbReference>
<dbReference type="SUPFAM" id="SSF51735">
    <property type="entry name" value="NAD(P)-binding Rossmann-fold domains"/>
    <property type="match status" value="1"/>
</dbReference>
<feature type="domain" description="CoA-binding" evidence="1">
    <location>
        <begin position="11"/>
        <end position="104"/>
    </location>
</feature>
<dbReference type="AlphaFoldDB" id="A0A409XX25"/>
<gene>
    <name evidence="2" type="ORF">CVT26_008163</name>
</gene>
<dbReference type="Proteomes" id="UP000284706">
    <property type="component" value="Unassembled WGS sequence"/>
</dbReference>
<evidence type="ECO:0000313" key="2">
    <source>
        <dbReference type="EMBL" id="PPQ95318.1"/>
    </source>
</evidence>
<accession>A0A409XX25</accession>
<dbReference type="SMART" id="SM00881">
    <property type="entry name" value="CoA_binding"/>
    <property type="match status" value="1"/>
</dbReference>